<dbReference type="GO" id="GO:0016810">
    <property type="term" value="F:hydrolase activity, acting on carbon-nitrogen (but not peptide) bonds"/>
    <property type="evidence" value="ECO:0007669"/>
    <property type="project" value="InterPro"/>
</dbReference>
<dbReference type="Gene3D" id="2.30.40.10">
    <property type="entry name" value="Urease, subunit C, domain 1"/>
    <property type="match status" value="1"/>
</dbReference>
<organism evidence="2 3">
    <name type="scientific">Thermoflavimicrobium daqui</name>
    <dbReference type="NCBI Taxonomy" id="2137476"/>
    <lineage>
        <taxon>Bacteria</taxon>
        <taxon>Bacillati</taxon>
        <taxon>Bacillota</taxon>
        <taxon>Bacilli</taxon>
        <taxon>Bacillales</taxon>
        <taxon>Thermoactinomycetaceae</taxon>
        <taxon>Thermoflavimicrobium</taxon>
    </lineage>
</organism>
<name>A0A364K311_9BACL</name>
<protein>
    <submittedName>
        <fullName evidence="2">Uncharacterized protein</fullName>
    </submittedName>
</protein>
<sequence length="84" mass="9651">MAHSLFCEYLIKVANKEELADLVIKNGQIMDVFTKDIYIADIAIVCGTMAGIYFVNKSRIGLGISREIYFHTSIIYNQVRLYRQ</sequence>
<accession>A0A364K311</accession>
<dbReference type="RefSeq" id="WP_113659538.1">
    <property type="nucleotide sequence ID" value="NZ_KZ845669.1"/>
</dbReference>
<comment type="caution">
    <text evidence="2">The sequence shown here is derived from an EMBL/GenBank/DDBJ whole genome shotgun (WGS) entry which is preliminary data.</text>
</comment>
<dbReference type="InterPro" id="IPR011059">
    <property type="entry name" value="Metal-dep_hydrolase_composite"/>
</dbReference>
<dbReference type="EMBL" id="QJKK01000007">
    <property type="protein sequence ID" value="RAL23231.1"/>
    <property type="molecule type" value="Genomic_DNA"/>
</dbReference>
<keyword evidence="1" id="KW-1133">Transmembrane helix</keyword>
<evidence type="ECO:0000313" key="2">
    <source>
        <dbReference type="EMBL" id="RAL23231.1"/>
    </source>
</evidence>
<dbReference type="Proteomes" id="UP000251213">
    <property type="component" value="Unassembled WGS sequence"/>
</dbReference>
<keyword evidence="3" id="KW-1185">Reference proteome</keyword>
<dbReference type="AlphaFoldDB" id="A0A364K311"/>
<evidence type="ECO:0000256" key="1">
    <source>
        <dbReference type="SAM" id="Phobius"/>
    </source>
</evidence>
<feature type="transmembrane region" description="Helical" evidence="1">
    <location>
        <begin position="37"/>
        <end position="56"/>
    </location>
</feature>
<keyword evidence="1" id="KW-0472">Membrane</keyword>
<gene>
    <name evidence="2" type="ORF">DL897_12780</name>
</gene>
<reference evidence="2 3" key="2">
    <citation type="submission" date="2018-06" db="EMBL/GenBank/DDBJ databases">
        <authorList>
            <person name="Zhirakovskaya E."/>
        </authorList>
    </citation>
    <scope>NUCLEOTIDE SEQUENCE [LARGE SCALE GENOMIC DNA]</scope>
    <source>
        <strain evidence="2 3">FBKL4.011</strain>
    </source>
</reference>
<proteinExistence type="predicted"/>
<reference evidence="2 3" key="1">
    <citation type="submission" date="2018-06" db="EMBL/GenBank/DDBJ databases">
        <title>Thermoflavimicrobium daqus sp. nov., a thermophilic microbe isolated from Moutai-flavour Daqu.</title>
        <authorList>
            <person name="Wang X."/>
            <person name="Zhou H."/>
        </authorList>
    </citation>
    <scope>NUCLEOTIDE SEQUENCE [LARGE SCALE GENOMIC DNA]</scope>
    <source>
        <strain evidence="2 3">FBKL4.011</strain>
    </source>
</reference>
<evidence type="ECO:0000313" key="3">
    <source>
        <dbReference type="Proteomes" id="UP000251213"/>
    </source>
</evidence>
<keyword evidence="1" id="KW-0812">Transmembrane</keyword>
<dbReference type="SUPFAM" id="SSF51338">
    <property type="entry name" value="Composite domain of metallo-dependent hydrolases"/>
    <property type="match status" value="1"/>
</dbReference>